<dbReference type="OrthoDB" id="8437049at2"/>
<evidence type="ECO:0000256" key="1">
    <source>
        <dbReference type="SAM" id="MobiDB-lite"/>
    </source>
</evidence>
<protein>
    <recommendedName>
        <fullName evidence="4">DUF2336 domain-containing protein</fullName>
    </recommendedName>
</protein>
<dbReference type="STRING" id="665467.SAMN02982931_02384"/>
<dbReference type="EMBL" id="FMXQ01000004">
    <property type="protein sequence ID" value="SDB31266.1"/>
    <property type="molecule type" value="Genomic_DNA"/>
</dbReference>
<evidence type="ECO:0000313" key="3">
    <source>
        <dbReference type="Proteomes" id="UP000199071"/>
    </source>
</evidence>
<evidence type="ECO:0000313" key="2">
    <source>
        <dbReference type="EMBL" id="SDB31266.1"/>
    </source>
</evidence>
<sequence length="369" mass="39946">MRNMPIPEALVTLSGQQSHDATLLRASTELFVQAAAHDRDEIRRYEDLAFYLVPRVSVSERAFVARRLAVRIDAPPSVIRLLARDVLEVAEPVLRGSPILGSLDLLAAIAATGPAHHRLIAGRPALGPDVERALRLGADPDVALILDRRHGPRESLPDDPAVGSRNANRQGDSKSADRNRLDPWTFLSLDRKARLRVMAEIASGGHAETRAQGSVTRQADRAFQSILGGAQIVGFARIRDRQSLISAIADGLDLAEEFVVACVDDATGELLATLLKALTLTSDQAQQVMLLASPVGRDPSGFFSLCDLYAGMEPAVAETLTLAWRQAPVVGAPRHQPTYADTRDRARTDTDAARAIPRLAPARRADNRT</sequence>
<name>A0A1G6CEF7_9HYPH</name>
<dbReference type="Proteomes" id="UP000199071">
    <property type="component" value="Unassembled WGS sequence"/>
</dbReference>
<organism evidence="2 3">
    <name type="scientific">Bauldia litoralis</name>
    <dbReference type="NCBI Taxonomy" id="665467"/>
    <lineage>
        <taxon>Bacteria</taxon>
        <taxon>Pseudomonadati</taxon>
        <taxon>Pseudomonadota</taxon>
        <taxon>Alphaproteobacteria</taxon>
        <taxon>Hyphomicrobiales</taxon>
        <taxon>Kaistiaceae</taxon>
        <taxon>Bauldia</taxon>
    </lineage>
</organism>
<dbReference type="AlphaFoldDB" id="A0A1G6CEF7"/>
<keyword evidence="3" id="KW-1185">Reference proteome</keyword>
<proteinExistence type="predicted"/>
<reference evidence="2 3" key="1">
    <citation type="submission" date="2016-10" db="EMBL/GenBank/DDBJ databases">
        <authorList>
            <person name="de Groot N.N."/>
        </authorList>
    </citation>
    <scope>NUCLEOTIDE SEQUENCE [LARGE SCALE GENOMIC DNA]</scope>
    <source>
        <strain evidence="2 3">ATCC 35022</strain>
    </source>
</reference>
<evidence type="ECO:0008006" key="4">
    <source>
        <dbReference type="Google" id="ProtNLM"/>
    </source>
</evidence>
<feature type="region of interest" description="Disordered" evidence="1">
    <location>
        <begin position="147"/>
        <end position="179"/>
    </location>
</feature>
<feature type="compositionally biased region" description="Basic and acidic residues" evidence="1">
    <location>
        <begin position="341"/>
        <end position="352"/>
    </location>
</feature>
<feature type="region of interest" description="Disordered" evidence="1">
    <location>
        <begin position="334"/>
        <end position="369"/>
    </location>
</feature>
<feature type="compositionally biased region" description="Low complexity" evidence="1">
    <location>
        <begin position="353"/>
        <end position="362"/>
    </location>
</feature>
<gene>
    <name evidence="2" type="ORF">SAMN02982931_02384</name>
</gene>
<feature type="compositionally biased region" description="Basic and acidic residues" evidence="1">
    <location>
        <begin position="147"/>
        <end position="156"/>
    </location>
</feature>
<accession>A0A1G6CEF7</accession>